<feature type="compositionally biased region" description="Basic and acidic residues" evidence="1">
    <location>
        <begin position="101"/>
        <end position="112"/>
    </location>
</feature>
<comment type="caution">
    <text evidence="2">The sequence shown here is derived from an EMBL/GenBank/DDBJ whole genome shotgun (WGS) entry which is preliminary data.</text>
</comment>
<reference evidence="2 3" key="1">
    <citation type="submission" date="2019-03" db="EMBL/GenBank/DDBJ databases">
        <title>First draft genome of Liparis tanakae, snailfish: a comprehensive survey of snailfish specific genes.</title>
        <authorList>
            <person name="Kim W."/>
            <person name="Song I."/>
            <person name="Jeong J.-H."/>
            <person name="Kim D."/>
            <person name="Kim S."/>
            <person name="Ryu S."/>
            <person name="Song J.Y."/>
            <person name="Lee S.K."/>
        </authorList>
    </citation>
    <scope>NUCLEOTIDE SEQUENCE [LARGE SCALE GENOMIC DNA]</scope>
    <source>
        <tissue evidence="2">Muscle</tissue>
    </source>
</reference>
<gene>
    <name evidence="2" type="ORF">EYF80_023627</name>
</gene>
<organism evidence="2 3">
    <name type="scientific">Liparis tanakae</name>
    <name type="common">Tanaka's snailfish</name>
    <dbReference type="NCBI Taxonomy" id="230148"/>
    <lineage>
        <taxon>Eukaryota</taxon>
        <taxon>Metazoa</taxon>
        <taxon>Chordata</taxon>
        <taxon>Craniata</taxon>
        <taxon>Vertebrata</taxon>
        <taxon>Euteleostomi</taxon>
        <taxon>Actinopterygii</taxon>
        <taxon>Neopterygii</taxon>
        <taxon>Teleostei</taxon>
        <taxon>Neoteleostei</taxon>
        <taxon>Acanthomorphata</taxon>
        <taxon>Eupercaria</taxon>
        <taxon>Perciformes</taxon>
        <taxon>Cottioidei</taxon>
        <taxon>Cottales</taxon>
        <taxon>Liparidae</taxon>
        <taxon>Liparis</taxon>
    </lineage>
</organism>
<keyword evidence="3" id="KW-1185">Reference proteome</keyword>
<proteinExistence type="predicted"/>
<evidence type="ECO:0000313" key="2">
    <source>
        <dbReference type="EMBL" id="TNN66149.1"/>
    </source>
</evidence>
<sequence length="112" mass="11871">MLGEEANSQNEQKVDYQHNYIHSAQDLASRGGGIQQELFEVGRLQPIGDHIVPSESSTCSQRNLFTLMWLESILESEGLGKGGGEQGGGKGGGGGGSRCSEGSDKECGRDWG</sequence>
<feature type="compositionally biased region" description="Gly residues" evidence="1">
    <location>
        <begin position="79"/>
        <end position="97"/>
    </location>
</feature>
<dbReference type="AlphaFoldDB" id="A0A4Z2HJS4"/>
<feature type="region of interest" description="Disordered" evidence="1">
    <location>
        <begin position="78"/>
        <end position="112"/>
    </location>
</feature>
<dbReference type="Proteomes" id="UP000314294">
    <property type="component" value="Unassembled WGS sequence"/>
</dbReference>
<evidence type="ECO:0000256" key="1">
    <source>
        <dbReference type="SAM" id="MobiDB-lite"/>
    </source>
</evidence>
<name>A0A4Z2HJS4_9TELE</name>
<dbReference type="EMBL" id="SRLO01000224">
    <property type="protein sequence ID" value="TNN66149.1"/>
    <property type="molecule type" value="Genomic_DNA"/>
</dbReference>
<protein>
    <submittedName>
        <fullName evidence="2">Uncharacterized protein</fullName>
    </submittedName>
</protein>
<accession>A0A4Z2HJS4</accession>
<evidence type="ECO:0000313" key="3">
    <source>
        <dbReference type="Proteomes" id="UP000314294"/>
    </source>
</evidence>